<gene>
    <name evidence="1" type="ORF">ACFQSB_11360</name>
</gene>
<dbReference type="InterPro" id="IPR048142">
    <property type="entry name" value="QRL_CxxC_CxxC"/>
</dbReference>
<keyword evidence="2" id="KW-1185">Reference proteome</keyword>
<evidence type="ECO:0000313" key="1">
    <source>
        <dbReference type="EMBL" id="MFC7382804.1"/>
    </source>
</evidence>
<reference evidence="2" key="1">
    <citation type="journal article" date="2019" name="Int. J. Syst. Evol. Microbiol.">
        <title>The Global Catalogue of Microorganisms (GCM) 10K type strain sequencing project: providing services to taxonomists for standard genome sequencing and annotation.</title>
        <authorList>
            <consortium name="The Broad Institute Genomics Platform"/>
            <consortium name="The Broad Institute Genome Sequencing Center for Infectious Disease"/>
            <person name="Wu L."/>
            <person name="Ma J."/>
        </authorList>
    </citation>
    <scope>NUCLEOTIDE SEQUENCE [LARGE SCALE GENOMIC DNA]</scope>
    <source>
        <strain evidence="2">CECT 7649</strain>
    </source>
</reference>
<organism evidence="1 2">
    <name type="scientific">Sphaerisporangium rhizosphaerae</name>
    <dbReference type="NCBI Taxonomy" id="2269375"/>
    <lineage>
        <taxon>Bacteria</taxon>
        <taxon>Bacillati</taxon>
        <taxon>Actinomycetota</taxon>
        <taxon>Actinomycetes</taxon>
        <taxon>Streptosporangiales</taxon>
        <taxon>Streptosporangiaceae</taxon>
        <taxon>Sphaerisporangium</taxon>
    </lineage>
</organism>
<evidence type="ECO:0000313" key="2">
    <source>
        <dbReference type="Proteomes" id="UP001596496"/>
    </source>
</evidence>
<name>A0ABW2P104_9ACTN</name>
<dbReference type="Proteomes" id="UP001596496">
    <property type="component" value="Unassembled WGS sequence"/>
</dbReference>
<comment type="caution">
    <text evidence="1">The sequence shown here is derived from an EMBL/GenBank/DDBJ whole genome shotgun (WGS) entry which is preliminary data.</text>
</comment>
<sequence>MSRTRAAFFDPTGQRYGIPTWPWRMAPPHLLTFRQLTARGLRPGGQQVQAQVLWRSRRYRAPGGIRAAYLYDIRLALPKRTPTPRQLEALAKANAARRTCPTCGTDAGYVLPRHLGTCLDCADGNERSAA</sequence>
<dbReference type="EMBL" id="JBHTCG010000006">
    <property type="protein sequence ID" value="MFC7382804.1"/>
    <property type="molecule type" value="Genomic_DNA"/>
</dbReference>
<protein>
    <submittedName>
        <fullName evidence="1">RRQRL motif-containing zinc-binding protein</fullName>
    </submittedName>
</protein>
<dbReference type="RefSeq" id="WP_380826138.1">
    <property type="nucleotide sequence ID" value="NZ_JBHTCG010000006.1"/>
</dbReference>
<proteinExistence type="predicted"/>
<accession>A0ABW2P104</accession>
<dbReference type="NCBIfam" id="NF041638">
    <property type="entry name" value="QRL_CxxC_CxxC"/>
    <property type="match status" value="1"/>
</dbReference>